<evidence type="ECO:0000313" key="2">
    <source>
        <dbReference type="Proteomes" id="UP000821845"/>
    </source>
</evidence>
<dbReference type="Proteomes" id="UP000821845">
    <property type="component" value="Chromosome 3"/>
</dbReference>
<name>A0ACB7ST62_HYAAI</name>
<reference evidence="1" key="1">
    <citation type="submission" date="2020-05" db="EMBL/GenBank/DDBJ databases">
        <title>Large-scale comparative analyses of tick genomes elucidate their genetic diversity and vector capacities.</title>
        <authorList>
            <person name="Jia N."/>
            <person name="Wang J."/>
            <person name="Shi W."/>
            <person name="Du L."/>
            <person name="Sun Y."/>
            <person name="Zhan W."/>
            <person name="Jiang J."/>
            <person name="Wang Q."/>
            <person name="Zhang B."/>
            <person name="Ji P."/>
            <person name="Sakyi L.B."/>
            <person name="Cui X."/>
            <person name="Yuan T."/>
            <person name="Jiang B."/>
            <person name="Yang W."/>
            <person name="Lam T.T.-Y."/>
            <person name="Chang Q."/>
            <person name="Ding S."/>
            <person name="Wang X."/>
            <person name="Zhu J."/>
            <person name="Ruan X."/>
            <person name="Zhao L."/>
            <person name="Wei J."/>
            <person name="Que T."/>
            <person name="Du C."/>
            <person name="Cheng J."/>
            <person name="Dai P."/>
            <person name="Han X."/>
            <person name="Huang E."/>
            <person name="Gao Y."/>
            <person name="Liu J."/>
            <person name="Shao H."/>
            <person name="Ye R."/>
            <person name="Li L."/>
            <person name="Wei W."/>
            <person name="Wang X."/>
            <person name="Wang C."/>
            <person name="Yang T."/>
            <person name="Huo Q."/>
            <person name="Li W."/>
            <person name="Guo W."/>
            <person name="Chen H."/>
            <person name="Zhou L."/>
            <person name="Ni X."/>
            <person name="Tian J."/>
            <person name="Zhou Y."/>
            <person name="Sheng Y."/>
            <person name="Liu T."/>
            <person name="Pan Y."/>
            <person name="Xia L."/>
            <person name="Li J."/>
            <person name="Zhao F."/>
            <person name="Cao W."/>
        </authorList>
    </citation>
    <scope>NUCLEOTIDE SEQUENCE</scope>
    <source>
        <strain evidence="1">Hyas-2018</strain>
    </source>
</reference>
<organism evidence="1 2">
    <name type="scientific">Hyalomma asiaticum</name>
    <name type="common">Tick</name>
    <dbReference type="NCBI Taxonomy" id="266040"/>
    <lineage>
        <taxon>Eukaryota</taxon>
        <taxon>Metazoa</taxon>
        <taxon>Ecdysozoa</taxon>
        <taxon>Arthropoda</taxon>
        <taxon>Chelicerata</taxon>
        <taxon>Arachnida</taxon>
        <taxon>Acari</taxon>
        <taxon>Parasitiformes</taxon>
        <taxon>Ixodida</taxon>
        <taxon>Ixodoidea</taxon>
        <taxon>Ixodidae</taxon>
        <taxon>Hyalomminae</taxon>
        <taxon>Hyalomma</taxon>
    </lineage>
</organism>
<evidence type="ECO:0000313" key="1">
    <source>
        <dbReference type="EMBL" id="KAH6936949.1"/>
    </source>
</evidence>
<accession>A0ACB7ST62</accession>
<sequence>MTGQTSEPRIYMRIRGRVRVQTLPIAPDRQTGRRKTSAMNAPGRRRQARRPRHKVSKGQGYGTRTRRYSRAARKPASRLAGPAVAGRPEAPHPPNPFRPSAADASQPCVRSGQATRSCVRACDIHPPTTQCTRQATIVSSPHHRGGSLALHPVGRRRSSSCRSEIIFARGDSRDRRTAGAFRKAADCI</sequence>
<protein>
    <submittedName>
        <fullName evidence="1">Uncharacterized protein</fullName>
    </submittedName>
</protein>
<proteinExistence type="predicted"/>
<gene>
    <name evidence="1" type="ORF">HPB50_024215</name>
</gene>
<keyword evidence="2" id="KW-1185">Reference proteome</keyword>
<comment type="caution">
    <text evidence="1">The sequence shown here is derived from an EMBL/GenBank/DDBJ whole genome shotgun (WGS) entry which is preliminary data.</text>
</comment>
<dbReference type="EMBL" id="CM023483">
    <property type="protein sequence ID" value="KAH6936949.1"/>
    <property type="molecule type" value="Genomic_DNA"/>
</dbReference>